<name>A0AAU9S4W9_THLAR</name>
<feature type="domain" description="BHLH" evidence="6">
    <location>
        <begin position="78"/>
        <end position="130"/>
    </location>
</feature>
<dbReference type="Gene3D" id="4.10.280.10">
    <property type="entry name" value="Helix-loop-helix DNA-binding domain"/>
    <property type="match status" value="1"/>
</dbReference>
<keyword evidence="3" id="KW-0238">DNA-binding</keyword>
<keyword evidence="4" id="KW-0804">Transcription</keyword>
<evidence type="ECO:0000256" key="3">
    <source>
        <dbReference type="ARBA" id="ARBA00023125"/>
    </source>
</evidence>
<dbReference type="InterPro" id="IPR015660">
    <property type="entry name" value="MASH1/Ascl1a-like"/>
</dbReference>
<proteinExistence type="predicted"/>
<dbReference type="SMART" id="SM00353">
    <property type="entry name" value="HLH"/>
    <property type="match status" value="1"/>
</dbReference>
<dbReference type="Proteomes" id="UP000836841">
    <property type="component" value="Chromosome 4"/>
</dbReference>
<dbReference type="PROSITE" id="PS50888">
    <property type="entry name" value="BHLH"/>
    <property type="match status" value="1"/>
</dbReference>
<dbReference type="InterPro" id="IPR036638">
    <property type="entry name" value="HLH_DNA-bd_sf"/>
</dbReference>
<keyword evidence="2" id="KW-0805">Transcription regulation</keyword>
<dbReference type="GO" id="GO:0090575">
    <property type="term" value="C:RNA polymerase II transcription regulator complex"/>
    <property type="evidence" value="ECO:0007669"/>
    <property type="project" value="TreeGrafter"/>
</dbReference>
<dbReference type="SUPFAM" id="SSF47459">
    <property type="entry name" value="HLH, helix-loop-helix DNA-binding domain"/>
    <property type="match status" value="1"/>
</dbReference>
<evidence type="ECO:0000256" key="2">
    <source>
        <dbReference type="ARBA" id="ARBA00023015"/>
    </source>
</evidence>
<accession>A0AAU9S4W9</accession>
<dbReference type="GO" id="GO:0046983">
    <property type="term" value="F:protein dimerization activity"/>
    <property type="evidence" value="ECO:0007669"/>
    <property type="project" value="InterPro"/>
</dbReference>
<dbReference type="GO" id="GO:0000981">
    <property type="term" value="F:DNA-binding transcription factor activity, RNA polymerase II-specific"/>
    <property type="evidence" value="ECO:0007669"/>
    <property type="project" value="TreeGrafter"/>
</dbReference>
<sequence length="259" mass="29274">MHICFYFCNRECKLPKMCALVPPLFPNFGWPCGDHSLYENDDLANTFVDFPLPELEVAHQNVSSERNSVYELKNPVVMKKLNHNASERDRRKKINAMFSSLRSCLPATDQSKKLSVSATVSQALKYIPELQEKVKKLIKKKEELSFQISGQRNLINTDQNGKPEKGVTSYASTVSTTRLGETEVMVQISSLKTEKCSFGNVLSGVEEDGLVLVDASSSKSQGERLFYTLHLHLDNCKLNCEELSDRLLYLYEKCGNSFT</sequence>
<evidence type="ECO:0000313" key="7">
    <source>
        <dbReference type="EMBL" id="CAH2058562.1"/>
    </source>
</evidence>
<evidence type="ECO:0000256" key="1">
    <source>
        <dbReference type="ARBA" id="ARBA00004123"/>
    </source>
</evidence>
<dbReference type="PANTHER" id="PTHR13935">
    <property type="entry name" value="ACHAETE-SCUTE TRANSCRIPTION FACTOR-RELATED"/>
    <property type="match status" value="1"/>
</dbReference>
<reference evidence="7 8" key="1">
    <citation type="submission" date="2022-03" db="EMBL/GenBank/DDBJ databases">
        <authorList>
            <person name="Nunn A."/>
            <person name="Chopra R."/>
            <person name="Nunn A."/>
            <person name="Contreras Garrido A."/>
        </authorList>
    </citation>
    <scope>NUCLEOTIDE SEQUENCE [LARGE SCALE GENOMIC DNA]</scope>
</reference>
<evidence type="ECO:0000259" key="6">
    <source>
        <dbReference type="PROSITE" id="PS50888"/>
    </source>
</evidence>
<evidence type="ECO:0000256" key="5">
    <source>
        <dbReference type="ARBA" id="ARBA00023242"/>
    </source>
</evidence>
<evidence type="ECO:0000256" key="4">
    <source>
        <dbReference type="ARBA" id="ARBA00023163"/>
    </source>
</evidence>
<dbReference type="EMBL" id="OU466860">
    <property type="protein sequence ID" value="CAH2058562.1"/>
    <property type="molecule type" value="Genomic_DNA"/>
</dbReference>
<dbReference type="GO" id="GO:0010106">
    <property type="term" value="P:cellular response to iron ion starvation"/>
    <property type="evidence" value="ECO:0007669"/>
    <property type="project" value="UniProtKB-ARBA"/>
</dbReference>
<keyword evidence="5" id="KW-0539">Nucleus</keyword>
<dbReference type="InterPro" id="IPR011598">
    <property type="entry name" value="bHLH_dom"/>
</dbReference>
<dbReference type="Pfam" id="PF00010">
    <property type="entry name" value="HLH"/>
    <property type="match status" value="1"/>
</dbReference>
<keyword evidence="8" id="KW-1185">Reference proteome</keyword>
<dbReference type="GO" id="GO:0000977">
    <property type="term" value="F:RNA polymerase II transcription regulatory region sequence-specific DNA binding"/>
    <property type="evidence" value="ECO:0007669"/>
    <property type="project" value="TreeGrafter"/>
</dbReference>
<dbReference type="FunFam" id="4.10.280.10:FF:000074">
    <property type="entry name" value="Transcription factor ORG2"/>
    <property type="match status" value="1"/>
</dbReference>
<dbReference type="PANTHER" id="PTHR13935:SF100">
    <property type="entry name" value="TRANSCRIPTION FACTOR BHLH100"/>
    <property type="match status" value="1"/>
</dbReference>
<evidence type="ECO:0000313" key="8">
    <source>
        <dbReference type="Proteomes" id="UP000836841"/>
    </source>
</evidence>
<organism evidence="7 8">
    <name type="scientific">Thlaspi arvense</name>
    <name type="common">Field penny-cress</name>
    <dbReference type="NCBI Taxonomy" id="13288"/>
    <lineage>
        <taxon>Eukaryota</taxon>
        <taxon>Viridiplantae</taxon>
        <taxon>Streptophyta</taxon>
        <taxon>Embryophyta</taxon>
        <taxon>Tracheophyta</taxon>
        <taxon>Spermatophyta</taxon>
        <taxon>Magnoliopsida</taxon>
        <taxon>eudicotyledons</taxon>
        <taxon>Gunneridae</taxon>
        <taxon>Pentapetalae</taxon>
        <taxon>rosids</taxon>
        <taxon>malvids</taxon>
        <taxon>Brassicales</taxon>
        <taxon>Brassicaceae</taxon>
        <taxon>Thlaspideae</taxon>
        <taxon>Thlaspi</taxon>
    </lineage>
</organism>
<comment type="subcellular location">
    <subcellularLocation>
        <location evidence="1">Nucleus</location>
    </subcellularLocation>
</comment>
<dbReference type="AlphaFoldDB" id="A0AAU9S4W9"/>
<protein>
    <recommendedName>
        <fullName evidence="6">BHLH domain-containing protein</fullName>
    </recommendedName>
</protein>
<dbReference type="CDD" id="cd18914">
    <property type="entry name" value="bHLH_AtORG2_like"/>
    <property type="match status" value="1"/>
</dbReference>
<gene>
    <name evidence="7" type="ORF">TAV2_LOCUS13638</name>
</gene>